<keyword evidence="1" id="KW-0472">Membrane</keyword>
<dbReference type="EMBL" id="JABSTR010000010">
    <property type="protein sequence ID" value="KAH9380400.1"/>
    <property type="molecule type" value="Genomic_DNA"/>
</dbReference>
<accession>A0A9J6H0A0</accession>
<dbReference type="SUPFAM" id="SSF103473">
    <property type="entry name" value="MFS general substrate transporter"/>
    <property type="match status" value="1"/>
</dbReference>
<keyword evidence="3" id="KW-1185">Reference proteome</keyword>
<gene>
    <name evidence="2" type="ORF">HPB48_017605</name>
</gene>
<dbReference type="OrthoDB" id="2544694at2759"/>
<proteinExistence type="predicted"/>
<keyword evidence="1" id="KW-0812">Transmembrane</keyword>
<comment type="caution">
    <text evidence="2">The sequence shown here is derived from an EMBL/GenBank/DDBJ whole genome shotgun (WGS) entry which is preliminary data.</text>
</comment>
<evidence type="ECO:0000313" key="2">
    <source>
        <dbReference type="EMBL" id="KAH9380400.1"/>
    </source>
</evidence>
<dbReference type="AlphaFoldDB" id="A0A9J6H0A0"/>
<name>A0A9J6H0A0_HAELO</name>
<dbReference type="VEuPathDB" id="VectorBase:HLOH_041133"/>
<feature type="transmembrane region" description="Helical" evidence="1">
    <location>
        <begin position="193"/>
        <end position="214"/>
    </location>
</feature>
<feature type="transmembrane region" description="Helical" evidence="1">
    <location>
        <begin position="167"/>
        <end position="186"/>
    </location>
</feature>
<evidence type="ECO:0000313" key="3">
    <source>
        <dbReference type="Proteomes" id="UP000821853"/>
    </source>
</evidence>
<feature type="transmembrane region" description="Helical" evidence="1">
    <location>
        <begin position="226"/>
        <end position="245"/>
    </location>
</feature>
<feature type="transmembrane region" description="Helical" evidence="1">
    <location>
        <begin position="135"/>
        <end position="155"/>
    </location>
</feature>
<reference evidence="2 3" key="1">
    <citation type="journal article" date="2020" name="Cell">
        <title>Large-Scale Comparative Analyses of Tick Genomes Elucidate Their Genetic Diversity and Vector Capacities.</title>
        <authorList>
            <consortium name="Tick Genome and Microbiome Consortium (TIGMIC)"/>
            <person name="Jia N."/>
            <person name="Wang J."/>
            <person name="Shi W."/>
            <person name="Du L."/>
            <person name="Sun Y."/>
            <person name="Zhan W."/>
            <person name="Jiang J.F."/>
            <person name="Wang Q."/>
            <person name="Zhang B."/>
            <person name="Ji P."/>
            <person name="Bell-Sakyi L."/>
            <person name="Cui X.M."/>
            <person name="Yuan T.T."/>
            <person name="Jiang B.G."/>
            <person name="Yang W.F."/>
            <person name="Lam T.T."/>
            <person name="Chang Q.C."/>
            <person name="Ding S.J."/>
            <person name="Wang X.J."/>
            <person name="Zhu J.G."/>
            <person name="Ruan X.D."/>
            <person name="Zhao L."/>
            <person name="Wei J.T."/>
            <person name="Ye R.Z."/>
            <person name="Que T.C."/>
            <person name="Du C.H."/>
            <person name="Zhou Y.H."/>
            <person name="Cheng J.X."/>
            <person name="Dai P.F."/>
            <person name="Guo W.B."/>
            <person name="Han X.H."/>
            <person name="Huang E.J."/>
            <person name="Li L.F."/>
            <person name="Wei W."/>
            <person name="Gao Y.C."/>
            <person name="Liu J.Z."/>
            <person name="Shao H.Z."/>
            <person name="Wang X."/>
            <person name="Wang C.C."/>
            <person name="Yang T.C."/>
            <person name="Huo Q.B."/>
            <person name="Li W."/>
            <person name="Chen H.Y."/>
            <person name="Chen S.E."/>
            <person name="Zhou L.G."/>
            <person name="Ni X.B."/>
            <person name="Tian J.H."/>
            <person name="Sheng Y."/>
            <person name="Liu T."/>
            <person name="Pan Y.S."/>
            <person name="Xia L.Y."/>
            <person name="Li J."/>
            <person name="Zhao F."/>
            <person name="Cao W.C."/>
        </authorList>
    </citation>
    <scope>NUCLEOTIDE SEQUENCE [LARGE SCALE GENOMIC DNA]</scope>
    <source>
        <strain evidence="2">HaeL-2018</strain>
    </source>
</reference>
<evidence type="ECO:0000256" key="1">
    <source>
        <dbReference type="SAM" id="Phobius"/>
    </source>
</evidence>
<dbReference type="InterPro" id="IPR036259">
    <property type="entry name" value="MFS_trans_sf"/>
</dbReference>
<dbReference type="Proteomes" id="UP000821853">
    <property type="component" value="Chromosome 8"/>
</dbReference>
<protein>
    <submittedName>
        <fullName evidence="2">Uncharacterized protein</fullName>
    </submittedName>
</protein>
<keyword evidence="1" id="KW-1133">Transmembrane helix</keyword>
<feature type="transmembrane region" description="Helical" evidence="1">
    <location>
        <begin position="35"/>
        <end position="57"/>
    </location>
</feature>
<dbReference type="Gene3D" id="1.20.1250.20">
    <property type="entry name" value="MFS general substrate transporter like domains"/>
    <property type="match status" value="1"/>
</dbReference>
<dbReference type="OMA" id="WSVIITH"/>
<organism evidence="2 3">
    <name type="scientific">Haemaphysalis longicornis</name>
    <name type="common">Bush tick</name>
    <dbReference type="NCBI Taxonomy" id="44386"/>
    <lineage>
        <taxon>Eukaryota</taxon>
        <taxon>Metazoa</taxon>
        <taxon>Ecdysozoa</taxon>
        <taxon>Arthropoda</taxon>
        <taxon>Chelicerata</taxon>
        <taxon>Arachnida</taxon>
        <taxon>Acari</taxon>
        <taxon>Parasitiformes</taxon>
        <taxon>Ixodida</taxon>
        <taxon>Ixodoidea</taxon>
        <taxon>Ixodidae</taxon>
        <taxon>Haemaphysalinae</taxon>
        <taxon>Haemaphysalis</taxon>
    </lineage>
</organism>
<sequence>MNLLQPLRQSTTGFIISESFDCYDAFGHGVFQLQMIGLVISAILALNCHSLVMPVIARDIDHWCKQPSDLNVSSDDWRDQFIPVEADGRPSRCGVYKHLNDSSEAEVIACQEWEYGNGSETTVVSTWNLVCHRRVLLVAALAVQNTGSVVFAAIAGPLTDYIGRVPVSYASLVLLLGSTIGSCFVTTYDIYTIFRFFCGGSVLVLSLAIATILFEMTTHDRRPLDVVFAGTISFVLSDVWVLITMPLELPWAVKRAIFSRTSTYTSRSFLCFE</sequence>